<accession>A0A6J5RSA3</accession>
<evidence type="ECO:0000256" key="1">
    <source>
        <dbReference type="SAM" id="MobiDB-lite"/>
    </source>
</evidence>
<dbReference type="EMBL" id="LR797252">
    <property type="protein sequence ID" value="CAB4197086.1"/>
    <property type="molecule type" value="Genomic_DNA"/>
</dbReference>
<protein>
    <submittedName>
        <fullName evidence="2">Uncharacterized protein</fullName>
    </submittedName>
</protein>
<name>A0A6J5RSA3_9CAUD</name>
<feature type="region of interest" description="Disordered" evidence="1">
    <location>
        <begin position="1"/>
        <end position="24"/>
    </location>
</feature>
<reference evidence="2" key="1">
    <citation type="submission" date="2020-05" db="EMBL/GenBank/DDBJ databases">
        <authorList>
            <person name="Chiriac C."/>
            <person name="Salcher M."/>
            <person name="Ghai R."/>
            <person name="Kavagutti S V."/>
        </authorList>
    </citation>
    <scope>NUCLEOTIDE SEQUENCE</scope>
</reference>
<proteinExistence type="predicted"/>
<organism evidence="2">
    <name type="scientific">uncultured Caudovirales phage</name>
    <dbReference type="NCBI Taxonomy" id="2100421"/>
    <lineage>
        <taxon>Viruses</taxon>
        <taxon>Duplodnaviria</taxon>
        <taxon>Heunggongvirae</taxon>
        <taxon>Uroviricota</taxon>
        <taxon>Caudoviricetes</taxon>
        <taxon>Peduoviridae</taxon>
        <taxon>Maltschvirus</taxon>
        <taxon>Maltschvirus maltsch</taxon>
    </lineage>
</organism>
<gene>
    <name evidence="2" type="ORF">UFOVP1290_606</name>
</gene>
<sequence length="57" mass="6699">MSQSKKAYFQGTEEPSPKKKKYKSDPAIVVQPRFEEPFSINNGTYYYVKKINIAIFY</sequence>
<evidence type="ECO:0000313" key="2">
    <source>
        <dbReference type="EMBL" id="CAB4197086.1"/>
    </source>
</evidence>